<dbReference type="EMBL" id="QUSG01000002">
    <property type="protein sequence ID" value="KAA3529981.1"/>
    <property type="molecule type" value="Genomic_DNA"/>
</dbReference>
<name>A0A109CUV9_AGRVI</name>
<dbReference type="Proteomes" id="UP000436911">
    <property type="component" value="Unassembled WGS sequence"/>
</dbReference>
<gene>
    <name evidence="1" type="ORF">DXT89_04255</name>
</gene>
<accession>A0A109CUV9</accession>
<dbReference type="GeneID" id="60680543"/>
<dbReference type="Pfam" id="PF09938">
    <property type="entry name" value="DUF2170"/>
    <property type="match status" value="1"/>
</dbReference>
<comment type="caution">
    <text evidence="1">The sequence shown here is derived from an EMBL/GenBank/DDBJ whole genome shotgun (WGS) entry which is preliminary data.</text>
</comment>
<dbReference type="OrthoDB" id="7677665at2"/>
<dbReference type="InterPro" id="IPR019231">
    <property type="entry name" value="DUF2170"/>
</dbReference>
<reference evidence="1 2" key="1">
    <citation type="submission" date="2018-08" db="EMBL/GenBank/DDBJ databases">
        <title>Genome sequencing of Agrobacterium vitis strain ICMP 10754.</title>
        <authorList>
            <person name="Visnovsky S.B."/>
            <person name="Pitman A.R."/>
        </authorList>
    </citation>
    <scope>NUCLEOTIDE SEQUENCE [LARGE SCALE GENOMIC DNA]</scope>
    <source>
        <strain evidence="1 2">ICMP 10754</strain>
    </source>
</reference>
<protein>
    <submittedName>
        <fullName evidence="1">DUF2170 family protein</fullName>
    </submittedName>
</protein>
<proteinExistence type="predicted"/>
<sequence>MEECLEPWTLTSLTRLFAADPEALGDVDVTVPESGDVICVTLKEKGDMDVFVAVSGERDILASIVLVPCDDVPNRADFERMVLKTHKFVPLSSFGITVIDGEEWYELFGSLSTRSRAETVVEEVAILAANAVDAAVMIEEWKNGEMAA</sequence>
<organism evidence="1 2">
    <name type="scientific">Agrobacterium vitis</name>
    <name type="common">Rhizobium vitis</name>
    <dbReference type="NCBI Taxonomy" id="373"/>
    <lineage>
        <taxon>Bacteria</taxon>
        <taxon>Pseudomonadati</taxon>
        <taxon>Pseudomonadota</taxon>
        <taxon>Alphaproteobacteria</taxon>
        <taxon>Hyphomicrobiales</taxon>
        <taxon>Rhizobiaceae</taxon>
        <taxon>Rhizobium/Agrobacterium group</taxon>
        <taxon>Agrobacterium</taxon>
    </lineage>
</organism>
<evidence type="ECO:0000313" key="2">
    <source>
        <dbReference type="Proteomes" id="UP000436911"/>
    </source>
</evidence>
<dbReference type="RefSeq" id="WP_060717261.1">
    <property type="nucleotide sequence ID" value="NZ_CP055266.1"/>
</dbReference>
<evidence type="ECO:0000313" key="1">
    <source>
        <dbReference type="EMBL" id="KAA3529981.1"/>
    </source>
</evidence>
<dbReference type="AlphaFoldDB" id="A0A109CUV9"/>